<dbReference type="InterPro" id="IPR036236">
    <property type="entry name" value="Znf_C2H2_sf"/>
</dbReference>
<dbReference type="GO" id="GO:0003700">
    <property type="term" value="F:DNA-binding transcription factor activity"/>
    <property type="evidence" value="ECO:0000318"/>
    <property type="project" value="GO_Central"/>
</dbReference>
<keyword evidence="8" id="KW-1185">Reference proteome</keyword>
<dbReference type="PROSITE" id="PS00028">
    <property type="entry name" value="ZINC_FINGER_C2H2_1"/>
    <property type="match status" value="3"/>
</dbReference>
<dbReference type="GO" id="GO:0000978">
    <property type="term" value="F:RNA polymerase II cis-regulatory region sequence-specific DNA binding"/>
    <property type="evidence" value="ECO:0000318"/>
    <property type="project" value="GO_Central"/>
</dbReference>
<evidence type="ECO:0000313" key="8">
    <source>
        <dbReference type="Proteomes" id="UP000005239"/>
    </source>
</evidence>
<name>A0A2A6C742_PRIPA</name>
<dbReference type="Proteomes" id="UP000005239">
    <property type="component" value="Unassembled WGS sequence"/>
</dbReference>
<evidence type="ECO:0000256" key="6">
    <source>
        <dbReference type="ARBA" id="ARBA00023242"/>
    </source>
</evidence>
<accession>A0A8R1UKU3</accession>
<dbReference type="GO" id="GO:0008270">
    <property type="term" value="F:zinc ion binding"/>
    <property type="evidence" value="ECO:0007669"/>
    <property type="project" value="UniProtKB-KW"/>
</dbReference>
<evidence type="ECO:0000256" key="3">
    <source>
        <dbReference type="ARBA" id="ARBA00022737"/>
    </source>
</evidence>
<dbReference type="PANTHER" id="PTHR24406">
    <property type="entry name" value="TRANSCRIPTIONAL REPRESSOR CTCFL-RELATED"/>
    <property type="match status" value="1"/>
</dbReference>
<dbReference type="PROSITE" id="PS50157">
    <property type="entry name" value="ZINC_FINGER_C2H2_2"/>
    <property type="match status" value="4"/>
</dbReference>
<evidence type="ECO:0000256" key="4">
    <source>
        <dbReference type="ARBA" id="ARBA00022771"/>
    </source>
</evidence>
<dbReference type="Gene3D" id="3.30.160.60">
    <property type="entry name" value="Classic Zinc Finger"/>
    <property type="match status" value="3"/>
</dbReference>
<organism evidence="7 8">
    <name type="scientific">Pristionchus pacificus</name>
    <name type="common">Parasitic nematode worm</name>
    <dbReference type="NCBI Taxonomy" id="54126"/>
    <lineage>
        <taxon>Eukaryota</taxon>
        <taxon>Metazoa</taxon>
        <taxon>Ecdysozoa</taxon>
        <taxon>Nematoda</taxon>
        <taxon>Chromadorea</taxon>
        <taxon>Rhabditida</taxon>
        <taxon>Rhabditina</taxon>
        <taxon>Diplogasteromorpha</taxon>
        <taxon>Diplogasteroidea</taxon>
        <taxon>Neodiplogasteridae</taxon>
        <taxon>Pristionchus</taxon>
    </lineage>
</organism>
<reference evidence="7" key="2">
    <citation type="submission" date="2022-06" db="UniProtKB">
        <authorList>
            <consortium name="EnsemblMetazoa"/>
        </authorList>
    </citation>
    <scope>IDENTIFICATION</scope>
    <source>
        <strain evidence="7">PS312</strain>
    </source>
</reference>
<gene>
    <name evidence="7" type="primary">WBGene00273122</name>
</gene>
<keyword evidence="5" id="KW-0862">Zinc</keyword>
<keyword evidence="3" id="KW-0677">Repeat</keyword>
<dbReference type="FunFam" id="3.30.160.60:FF:001049">
    <property type="entry name" value="zinc finger protein 319"/>
    <property type="match status" value="1"/>
</dbReference>
<evidence type="ECO:0000256" key="1">
    <source>
        <dbReference type="ARBA" id="ARBA00004123"/>
    </source>
</evidence>
<dbReference type="Pfam" id="PF00096">
    <property type="entry name" value="zf-C2H2"/>
    <property type="match status" value="2"/>
</dbReference>
<dbReference type="InterPro" id="IPR013087">
    <property type="entry name" value="Znf_C2H2_type"/>
</dbReference>
<sequence length="331" mass="37442">MSVIEQSRMDEIENWRLKIVISVGPNAEILIYDLESLKTEHANVMKTDANQDDIYRSLFYGLSSSLGSMIESLHERVENAMIQENQNQSINGQLLDGLDNNTNNDFLSETPKIENFEGIILDAVKLEENDNCFVEASEISPDLIDTFKNDDSAVEEDSEQGNHNQPTRKRRRCSIADKSSGEWAIEEAVTASTPARRKASCNHCKRQFATPRALKAHRRIHDGIQCGACGVLLKTEENLRKHYAEHHPGKTPNAAENNSTVFSSLQCVQCDYHASTYFNMRVHMRTHTGEKPFACTECPEKFAQKSNLKKHVSRHHGDTRELECEEFGANT</sequence>
<proteinExistence type="predicted"/>
<evidence type="ECO:0000313" key="7">
    <source>
        <dbReference type="EnsemblMetazoa" id="PPA34753.1"/>
    </source>
</evidence>
<dbReference type="AlphaFoldDB" id="A0A2A6C742"/>
<reference evidence="8" key="1">
    <citation type="journal article" date="2008" name="Nat. Genet.">
        <title>The Pristionchus pacificus genome provides a unique perspective on nematode lifestyle and parasitism.</title>
        <authorList>
            <person name="Dieterich C."/>
            <person name="Clifton S.W."/>
            <person name="Schuster L.N."/>
            <person name="Chinwalla A."/>
            <person name="Delehaunty K."/>
            <person name="Dinkelacker I."/>
            <person name="Fulton L."/>
            <person name="Fulton R."/>
            <person name="Godfrey J."/>
            <person name="Minx P."/>
            <person name="Mitreva M."/>
            <person name="Roeseler W."/>
            <person name="Tian H."/>
            <person name="Witte H."/>
            <person name="Yang S.P."/>
            <person name="Wilson R.K."/>
            <person name="Sommer R.J."/>
        </authorList>
    </citation>
    <scope>NUCLEOTIDE SEQUENCE [LARGE SCALE GENOMIC DNA]</scope>
    <source>
        <strain evidence="8">PS312</strain>
    </source>
</reference>
<evidence type="ECO:0000256" key="5">
    <source>
        <dbReference type="ARBA" id="ARBA00022833"/>
    </source>
</evidence>
<keyword evidence="6" id="KW-0539">Nucleus</keyword>
<comment type="subcellular location">
    <subcellularLocation>
        <location evidence="1">Nucleus</location>
    </subcellularLocation>
</comment>
<dbReference type="InterPro" id="IPR050888">
    <property type="entry name" value="ZnF_C2H2-type_TF"/>
</dbReference>
<dbReference type="SUPFAM" id="SSF57667">
    <property type="entry name" value="beta-beta-alpha zinc fingers"/>
    <property type="match status" value="2"/>
</dbReference>
<accession>A0A2A6C742</accession>
<dbReference type="GO" id="GO:0006357">
    <property type="term" value="P:regulation of transcription by RNA polymerase II"/>
    <property type="evidence" value="ECO:0000318"/>
    <property type="project" value="GO_Central"/>
</dbReference>
<dbReference type="SMART" id="SM00355">
    <property type="entry name" value="ZnF_C2H2"/>
    <property type="match status" value="4"/>
</dbReference>
<evidence type="ECO:0000256" key="2">
    <source>
        <dbReference type="ARBA" id="ARBA00022723"/>
    </source>
</evidence>
<dbReference type="OrthoDB" id="8113227at2759"/>
<keyword evidence="2" id="KW-0479">Metal-binding</keyword>
<keyword evidence="4" id="KW-0863">Zinc-finger</keyword>
<protein>
    <submittedName>
        <fullName evidence="7">Zinc finger protein</fullName>
    </submittedName>
</protein>
<dbReference type="EnsemblMetazoa" id="PPA34753.1">
    <property type="protein sequence ID" value="PPA34753.1"/>
    <property type="gene ID" value="WBGene00273122"/>
</dbReference>
<dbReference type="GO" id="GO:0005634">
    <property type="term" value="C:nucleus"/>
    <property type="evidence" value="ECO:0007669"/>
    <property type="project" value="UniProtKB-SubCell"/>
</dbReference>